<proteinExistence type="inferred from homology"/>
<dbReference type="GeneID" id="100199650"/>
<dbReference type="Gene3D" id="2.40.10.190">
    <property type="entry name" value="translation elongation factor selb, chain A, domain 4"/>
    <property type="match status" value="1"/>
</dbReference>
<dbReference type="RefSeq" id="XP_065644031.1">
    <property type="nucleotide sequence ID" value="XM_065787959.1"/>
</dbReference>
<evidence type="ECO:0000313" key="8">
    <source>
        <dbReference type="RefSeq" id="XP_065644032.1"/>
    </source>
</evidence>
<evidence type="ECO:0000256" key="5">
    <source>
        <dbReference type="ARBA" id="ARBA00035530"/>
    </source>
</evidence>
<dbReference type="Proteomes" id="UP001652625">
    <property type="component" value="Chromosome 01"/>
</dbReference>
<dbReference type="InterPro" id="IPR009000">
    <property type="entry name" value="Transl_B-barrel_sf"/>
</dbReference>
<dbReference type="RefSeq" id="XP_065644032.1">
    <property type="nucleotide sequence ID" value="XM_065787960.1"/>
</dbReference>
<keyword evidence="6" id="KW-1185">Reference proteome</keyword>
<gene>
    <name evidence="7 8" type="primary">LOC100199650</name>
</gene>
<evidence type="ECO:0000256" key="4">
    <source>
        <dbReference type="ARBA" id="ARBA00035228"/>
    </source>
</evidence>
<name>A0ABM4B5C4_HYDVU</name>
<evidence type="ECO:0000313" key="6">
    <source>
        <dbReference type="Proteomes" id="UP001652625"/>
    </source>
</evidence>
<keyword evidence="3" id="KW-0687">Ribonucleoprotein</keyword>
<dbReference type="PANTHER" id="PTHR10902">
    <property type="entry name" value="60S RIBOSOMAL PROTEIN L35A"/>
    <property type="match status" value="1"/>
</dbReference>
<dbReference type="Pfam" id="PF01247">
    <property type="entry name" value="Ribosomal_L35Ae"/>
    <property type="match status" value="1"/>
</dbReference>
<dbReference type="SUPFAM" id="SSF50447">
    <property type="entry name" value="Translation proteins"/>
    <property type="match status" value="1"/>
</dbReference>
<evidence type="ECO:0000256" key="3">
    <source>
        <dbReference type="ARBA" id="ARBA00023274"/>
    </source>
</evidence>
<comment type="similarity">
    <text evidence="1">Belongs to the eukaryotic ribosomal protein eL33 family.</text>
</comment>
<accession>A0ABM4B5C4</accession>
<sequence>MSQPVRLYTKGIFLGYQRGLRNQNENTSLVRIEGVNSKKDTEFYVGKRIAYVYRVGKKSVAKGAKKSSKIRVIWGKVTRPHGARGVVRTKFRHNLPPKAMGGSVKVMLYPSRV</sequence>
<dbReference type="HAMAP" id="MF_00573">
    <property type="entry name" value="Ribosomal_eL33"/>
    <property type="match status" value="1"/>
</dbReference>
<evidence type="ECO:0000256" key="1">
    <source>
        <dbReference type="ARBA" id="ARBA00009269"/>
    </source>
</evidence>
<dbReference type="InterPro" id="IPR001780">
    <property type="entry name" value="Ribosomal_eL33"/>
</dbReference>
<reference evidence="6 7" key="1">
    <citation type="submission" date="2025-05" db="UniProtKB">
        <authorList>
            <consortium name="RefSeq"/>
        </authorList>
    </citation>
    <scope>NUCLEOTIDE SEQUENCE [LARGE SCALE GENOMIC DNA]</scope>
</reference>
<organism evidence="6 8">
    <name type="scientific">Hydra vulgaris</name>
    <name type="common">Hydra</name>
    <name type="synonym">Hydra attenuata</name>
    <dbReference type="NCBI Taxonomy" id="6087"/>
    <lineage>
        <taxon>Eukaryota</taxon>
        <taxon>Metazoa</taxon>
        <taxon>Cnidaria</taxon>
        <taxon>Hydrozoa</taxon>
        <taxon>Hydroidolina</taxon>
        <taxon>Anthoathecata</taxon>
        <taxon>Aplanulata</taxon>
        <taxon>Hydridae</taxon>
        <taxon>Hydra</taxon>
    </lineage>
</organism>
<keyword evidence="2" id="KW-0689">Ribosomal protein</keyword>
<evidence type="ECO:0000256" key="2">
    <source>
        <dbReference type="ARBA" id="ARBA00022980"/>
    </source>
</evidence>
<evidence type="ECO:0000313" key="7">
    <source>
        <dbReference type="RefSeq" id="XP_065644031.1"/>
    </source>
</evidence>
<dbReference type="InterPro" id="IPR038661">
    <property type="entry name" value="Ribosomal_eL33_sf"/>
</dbReference>
<protein>
    <recommendedName>
        <fullName evidence="4">Large ribosomal subunit protein eL33</fullName>
    </recommendedName>
    <alternativeName>
        <fullName evidence="5">60S ribosomal protein L35a</fullName>
    </alternativeName>
</protein>